<keyword evidence="15" id="KW-1185">Reference proteome</keyword>
<keyword evidence="6" id="KW-0808">Transferase</keyword>
<evidence type="ECO:0000256" key="9">
    <source>
        <dbReference type="ARBA" id="ARBA00023315"/>
    </source>
</evidence>
<keyword evidence="8" id="KW-0511">Multifunctional enzyme</keyword>
<evidence type="ECO:0000256" key="4">
    <source>
        <dbReference type="ARBA" id="ARBA00012457"/>
    </source>
</evidence>
<keyword evidence="9" id="KW-0012">Acyltransferase</keyword>
<evidence type="ECO:0000256" key="1">
    <source>
        <dbReference type="ARBA" id="ARBA00005166"/>
    </source>
</evidence>
<dbReference type="InterPro" id="IPR011004">
    <property type="entry name" value="Trimer_LpxA-like_sf"/>
</dbReference>
<dbReference type="Pfam" id="PF25087">
    <property type="entry name" value="GMPPB_C"/>
    <property type="match status" value="1"/>
</dbReference>
<dbReference type="Gene3D" id="2.160.10.10">
    <property type="entry name" value="Hexapeptide repeat proteins"/>
    <property type="match status" value="1"/>
</dbReference>
<evidence type="ECO:0000256" key="3">
    <source>
        <dbReference type="ARBA" id="ARBA00012225"/>
    </source>
</evidence>
<evidence type="ECO:0000313" key="15">
    <source>
        <dbReference type="Proteomes" id="UP001597092"/>
    </source>
</evidence>
<feature type="domain" description="Nucleotidyl transferase" evidence="12">
    <location>
        <begin position="3"/>
        <end position="230"/>
    </location>
</feature>
<dbReference type="CDD" id="cd04181">
    <property type="entry name" value="NTP_transferase"/>
    <property type="match status" value="1"/>
</dbReference>
<evidence type="ECO:0000259" key="12">
    <source>
        <dbReference type="Pfam" id="PF00483"/>
    </source>
</evidence>
<comment type="caution">
    <text evidence="14">The sequence shown here is derived from an EMBL/GenBank/DDBJ whole genome shotgun (WGS) entry which is preliminary data.</text>
</comment>
<dbReference type="RefSeq" id="WP_256305970.1">
    <property type="nucleotide sequence ID" value="NZ_JANHAW010000001.1"/>
</dbReference>
<dbReference type="EC" id="2.3.1.157" evidence="3"/>
<evidence type="ECO:0000256" key="6">
    <source>
        <dbReference type="ARBA" id="ARBA00022679"/>
    </source>
</evidence>
<accession>A0ABD6DUC8</accession>
<evidence type="ECO:0000256" key="10">
    <source>
        <dbReference type="ARBA" id="ARBA00048247"/>
    </source>
</evidence>
<feature type="domain" description="Mannose-1-phosphate guanyltransferase C-terminal" evidence="13">
    <location>
        <begin position="255"/>
        <end position="364"/>
    </location>
</feature>
<dbReference type="InterPro" id="IPR029044">
    <property type="entry name" value="Nucleotide-diphossugar_trans"/>
</dbReference>
<evidence type="ECO:0000313" key="14">
    <source>
        <dbReference type="EMBL" id="MFD1685896.1"/>
    </source>
</evidence>
<dbReference type="Gene3D" id="3.90.550.10">
    <property type="entry name" value="Spore Coat Polysaccharide Biosynthesis Protein SpsA, Chain A"/>
    <property type="match status" value="1"/>
</dbReference>
<evidence type="ECO:0000256" key="7">
    <source>
        <dbReference type="ARBA" id="ARBA00022695"/>
    </source>
</evidence>
<evidence type="ECO:0000256" key="2">
    <source>
        <dbReference type="ARBA" id="ARBA00005208"/>
    </source>
</evidence>
<organism evidence="14 15">
    <name type="scientific">Halobellus litoreus</name>
    <dbReference type="NCBI Taxonomy" id="755310"/>
    <lineage>
        <taxon>Archaea</taxon>
        <taxon>Methanobacteriati</taxon>
        <taxon>Methanobacteriota</taxon>
        <taxon>Stenosarchaea group</taxon>
        <taxon>Halobacteria</taxon>
        <taxon>Halobacteriales</taxon>
        <taxon>Haloferacaceae</taxon>
        <taxon>Halobellus</taxon>
    </lineage>
</organism>
<comment type="pathway">
    <text evidence="2">Nucleotide-sugar biosynthesis; UDP-N-acetyl-alpha-D-glucosamine biosynthesis; UDP-N-acetyl-alpha-D-glucosamine from N-acetyl-alpha-D-glucosamine 1-phosphate: step 1/1.</text>
</comment>
<evidence type="ECO:0000259" key="13">
    <source>
        <dbReference type="Pfam" id="PF25087"/>
    </source>
</evidence>
<comment type="catalytic activity">
    <reaction evidence="11">
        <text>N-acetyl-alpha-D-glucosamine 1-phosphate + UTP + H(+) = UDP-N-acetyl-alpha-D-glucosamine + diphosphate</text>
        <dbReference type="Rhea" id="RHEA:13509"/>
        <dbReference type="ChEBI" id="CHEBI:15378"/>
        <dbReference type="ChEBI" id="CHEBI:33019"/>
        <dbReference type="ChEBI" id="CHEBI:46398"/>
        <dbReference type="ChEBI" id="CHEBI:57705"/>
        <dbReference type="ChEBI" id="CHEBI:57776"/>
        <dbReference type="EC" id="2.7.7.23"/>
    </reaction>
</comment>
<comment type="catalytic activity">
    <reaction evidence="10">
        <text>alpha-D-glucosamine 1-phosphate + acetyl-CoA = N-acetyl-alpha-D-glucosamine 1-phosphate + CoA + H(+)</text>
        <dbReference type="Rhea" id="RHEA:13725"/>
        <dbReference type="ChEBI" id="CHEBI:15378"/>
        <dbReference type="ChEBI" id="CHEBI:57287"/>
        <dbReference type="ChEBI" id="CHEBI:57288"/>
        <dbReference type="ChEBI" id="CHEBI:57776"/>
        <dbReference type="ChEBI" id="CHEBI:58516"/>
        <dbReference type="EC" id="2.3.1.157"/>
    </reaction>
</comment>
<evidence type="ECO:0000256" key="5">
    <source>
        <dbReference type="ARBA" id="ARBA00013414"/>
    </source>
</evidence>
<dbReference type="EMBL" id="JBHUDP010000002">
    <property type="protein sequence ID" value="MFD1685896.1"/>
    <property type="molecule type" value="Genomic_DNA"/>
</dbReference>
<dbReference type="Proteomes" id="UP001597092">
    <property type="component" value="Unassembled WGS sequence"/>
</dbReference>
<dbReference type="InterPro" id="IPR005835">
    <property type="entry name" value="NTP_transferase_dom"/>
</dbReference>
<gene>
    <name evidence="14" type="ORF">ACFSAS_09765</name>
</gene>
<dbReference type="InterPro" id="IPR050065">
    <property type="entry name" value="GlmU-like"/>
</dbReference>
<comment type="pathway">
    <text evidence="1">Nucleotide-sugar biosynthesis; UDP-N-acetyl-alpha-D-glucosamine biosynthesis; N-acetyl-alpha-D-glucosamine 1-phosphate from alpha-D-glucosamine 6-phosphate (route II): step 2/2.</text>
</comment>
<dbReference type="PANTHER" id="PTHR43584:SF8">
    <property type="entry name" value="N-ACETYLMURAMATE ALPHA-1-PHOSPHATE URIDYLYLTRANSFERASE"/>
    <property type="match status" value="1"/>
</dbReference>
<reference evidence="14 15" key="1">
    <citation type="journal article" date="2019" name="Int. J. Syst. Evol. Microbiol.">
        <title>The Global Catalogue of Microorganisms (GCM) 10K type strain sequencing project: providing services to taxonomists for standard genome sequencing and annotation.</title>
        <authorList>
            <consortium name="The Broad Institute Genomics Platform"/>
            <consortium name="The Broad Institute Genome Sequencing Center for Infectious Disease"/>
            <person name="Wu L."/>
            <person name="Ma J."/>
        </authorList>
    </citation>
    <scope>NUCLEOTIDE SEQUENCE [LARGE SCALE GENOMIC DNA]</scope>
    <source>
        <strain evidence="14 15">CGMCC 1.10387</strain>
    </source>
</reference>
<evidence type="ECO:0000256" key="8">
    <source>
        <dbReference type="ARBA" id="ARBA00023268"/>
    </source>
</evidence>
<evidence type="ECO:0000256" key="11">
    <source>
        <dbReference type="ARBA" id="ARBA00048493"/>
    </source>
</evidence>
<dbReference type="PANTHER" id="PTHR43584">
    <property type="entry name" value="NUCLEOTIDYL TRANSFERASE"/>
    <property type="match status" value="1"/>
</dbReference>
<proteinExistence type="predicted"/>
<dbReference type="GO" id="GO:0019134">
    <property type="term" value="F:glucosamine-1-phosphate N-acetyltransferase activity"/>
    <property type="evidence" value="ECO:0007669"/>
    <property type="project" value="UniProtKB-EC"/>
</dbReference>
<dbReference type="InterPro" id="IPR056729">
    <property type="entry name" value="GMPPB_C"/>
</dbReference>
<dbReference type="Pfam" id="PF00483">
    <property type="entry name" value="NTP_transferase"/>
    <property type="match status" value="1"/>
</dbReference>
<dbReference type="SUPFAM" id="SSF51161">
    <property type="entry name" value="Trimeric LpxA-like enzymes"/>
    <property type="match status" value="1"/>
</dbReference>
<dbReference type="AlphaFoldDB" id="A0ABD6DUC8"/>
<protein>
    <recommendedName>
        <fullName evidence="5">Bifunctional protein GlmU</fullName>
        <ecNumber evidence="3">2.3.1.157</ecNumber>
        <ecNumber evidence="4">2.7.7.23</ecNumber>
    </recommendedName>
</protein>
<sequence>MQAVILAAGEGTRLRPLTRTRPKPMLPIGNRPLLEHVLEAGKAAGIDEFVFVVGYKRERIQSHFGDGDDWDVDIEYAVQETQLGTGHALLQAEPHVNGNFLALNGDRIVEPSAISAVIDERRETGRPVMAVTRHRNPENYGVVELDGQTVQSIEEKPPAYTVKTDYINAGVYGLGESVFDDLRATESDGELEITSVLRDYRDALRAIRFDGLWLDVSYHWDILSVNSRMLDRMGSKPAERAAIHDHATVVEGTALGSDVRVRPGATVLPGTSLGDNVEVGSNAVLSNSVVLPDATIGDGAVVRDCVVGENASVGANVTVEGGETDVVVDATVHGDVRLGGVVGDNAALSGGVTVAPGTVLGNKARAESGATVSGWIENDAIVRRG</sequence>
<dbReference type="GO" id="GO:0003977">
    <property type="term" value="F:UDP-N-acetylglucosamine diphosphorylase activity"/>
    <property type="evidence" value="ECO:0007669"/>
    <property type="project" value="UniProtKB-EC"/>
</dbReference>
<dbReference type="EC" id="2.7.7.23" evidence="4"/>
<name>A0ABD6DUC8_9EURY</name>
<dbReference type="SUPFAM" id="SSF53448">
    <property type="entry name" value="Nucleotide-diphospho-sugar transferases"/>
    <property type="match status" value="1"/>
</dbReference>
<keyword evidence="7" id="KW-0548">Nucleotidyltransferase</keyword>